<proteinExistence type="predicted"/>
<comment type="caution">
    <text evidence="1">The sequence shown here is derived from an EMBL/GenBank/DDBJ whole genome shotgun (WGS) entry which is preliminary data.</text>
</comment>
<accession>A0AAE3M8M8</accession>
<organism evidence="1 2">
    <name type="scientific">Plebeiibacterium sediminum</name>
    <dbReference type="NCBI Taxonomy" id="2992112"/>
    <lineage>
        <taxon>Bacteria</taxon>
        <taxon>Pseudomonadati</taxon>
        <taxon>Bacteroidota</taxon>
        <taxon>Bacteroidia</taxon>
        <taxon>Marinilabiliales</taxon>
        <taxon>Marinilabiliaceae</taxon>
        <taxon>Plebeiibacterium</taxon>
    </lineage>
</organism>
<gene>
    <name evidence="1" type="ORF">OM075_22585</name>
</gene>
<dbReference type="InterPro" id="IPR026350">
    <property type="entry name" value="GxxExxY"/>
</dbReference>
<dbReference type="EMBL" id="JAPDPJ010000093">
    <property type="protein sequence ID" value="MCW3789269.1"/>
    <property type="molecule type" value="Genomic_DNA"/>
</dbReference>
<evidence type="ECO:0000313" key="1">
    <source>
        <dbReference type="EMBL" id="MCW3789269.1"/>
    </source>
</evidence>
<evidence type="ECO:0000313" key="2">
    <source>
        <dbReference type="Proteomes" id="UP001209229"/>
    </source>
</evidence>
<name>A0AAE3M8M8_9BACT</name>
<keyword evidence="2" id="KW-1185">Reference proteome</keyword>
<dbReference type="NCBIfam" id="TIGR04256">
    <property type="entry name" value="GxxExxY"/>
    <property type="match status" value="1"/>
</dbReference>
<dbReference type="RefSeq" id="WP_301192825.1">
    <property type="nucleotide sequence ID" value="NZ_JAPDPJ010000093.1"/>
</dbReference>
<dbReference type="Pfam" id="PF13366">
    <property type="entry name" value="PDDEXK_3"/>
    <property type="match status" value="1"/>
</dbReference>
<dbReference type="Proteomes" id="UP001209229">
    <property type="component" value="Unassembled WGS sequence"/>
</dbReference>
<dbReference type="AlphaFoldDB" id="A0AAE3M8M8"/>
<protein>
    <submittedName>
        <fullName evidence="1">GxxExxY protein</fullName>
    </submittedName>
</protein>
<sequence length="125" mass="14478">MENKQLTERIIGCAIKVHKELGPGLLESAYQECLFYELQRQGFRVKKEVAMPLVYNEVKLECGYRLDLFVEDEVIIELKSVEHLHDIHMAQILSYLKLADKRTGLLINFNVTQLIKGVKRVVNGY</sequence>
<reference evidence="1" key="1">
    <citation type="submission" date="2022-10" db="EMBL/GenBank/DDBJ databases">
        <authorList>
            <person name="Yu W.X."/>
        </authorList>
    </citation>
    <scope>NUCLEOTIDE SEQUENCE</scope>
    <source>
        <strain evidence="1">AAT</strain>
    </source>
</reference>